<gene>
    <name evidence="2" type="ORF">J2Z49_000516</name>
</gene>
<name>A0ABU0AZF0_9FIRM</name>
<proteinExistence type="predicted"/>
<protein>
    <submittedName>
        <fullName evidence="2">Uncharacterized protein</fullName>
    </submittedName>
</protein>
<evidence type="ECO:0000313" key="2">
    <source>
        <dbReference type="EMBL" id="MDQ0285415.1"/>
    </source>
</evidence>
<dbReference type="RefSeq" id="WP_307399568.1">
    <property type="nucleotide sequence ID" value="NZ_JAUSUX010000003.1"/>
</dbReference>
<sequence>MTVNGEKNTTARARAMEMFLPLTPVGQGHHIRVTGTGQPGVQDGNAE</sequence>
<dbReference type="Proteomes" id="UP001225644">
    <property type="component" value="Unassembled WGS sequence"/>
</dbReference>
<accession>A0ABU0AZF0</accession>
<keyword evidence="3" id="KW-1185">Reference proteome</keyword>
<dbReference type="EMBL" id="JAUSUX010000003">
    <property type="protein sequence ID" value="MDQ0285415.1"/>
    <property type="molecule type" value="Genomic_DNA"/>
</dbReference>
<organism evidence="2 3">
    <name type="scientific">Desulfofundulus luciae</name>
    <dbReference type="NCBI Taxonomy" id="74702"/>
    <lineage>
        <taxon>Bacteria</taxon>
        <taxon>Bacillati</taxon>
        <taxon>Bacillota</taxon>
        <taxon>Clostridia</taxon>
        <taxon>Eubacteriales</taxon>
        <taxon>Peptococcaceae</taxon>
        <taxon>Desulfofundulus</taxon>
    </lineage>
</organism>
<reference evidence="2 3" key="1">
    <citation type="submission" date="2023-07" db="EMBL/GenBank/DDBJ databases">
        <title>Genomic Encyclopedia of Type Strains, Phase IV (KMG-IV): sequencing the most valuable type-strain genomes for metagenomic binning, comparative biology and taxonomic classification.</title>
        <authorList>
            <person name="Goeker M."/>
        </authorList>
    </citation>
    <scope>NUCLEOTIDE SEQUENCE [LARGE SCALE GENOMIC DNA]</scope>
    <source>
        <strain evidence="2 3">DSM 12396</strain>
    </source>
</reference>
<evidence type="ECO:0000256" key="1">
    <source>
        <dbReference type="SAM" id="MobiDB-lite"/>
    </source>
</evidence>
<feature type="region of interest" description="Disordered" evidence="1">
    <location>
        <begin position="27"/>
        <end position="47"/>
    </location>
</feature>
<evidence type="ECO:0000313" key="3">
    <source>
        <dbReference type="Proteomes" id="UP001225644"/>
    </source>
</evidence>
<comment type="caution">
    <text evidence="2">The sequence shown here is derived from an EMBL/GenBank/DDBJ whole genome shotgun (WGS) entry which is preliminary data.</text>
</comment>